<evidence type="ECO:0000256" key="3">
    <source>
        <dbReference type="ARBA" id="ARBA00023052"/>
    </source>
</evidence>
<dbReference type="STRING" id="2903.R1EPS3"/>
<dbReference type="GO" id="GO:0004739">
    <property type="term" value="F:pyruvate dehydrogenase (acetyl-transferring) activity"/>
    <property type="evidence" value="ECO:0007669"/>
    <property type="project" value="TreeGrafter"/>
</dbReference>
<dbReference type="EnsemblProtists" id="EOD22874">
    <property type="protein sequence ID" value="EOD22874"/>
    <property type="gene ID" value="EMIHUDRAFT_195290"/>
</dbReference>
<dbReference type="Proteomes" id="UP000013827">
    <property type="component" value="Unassembled WGS sequence"/>
</dbReference>
<dbReference type="GO" id="GO:0006086">
    <property type="term" value="P:pyruvate decarboxylation to acetyl-CoA"/>
    <property type="evidence" value="ECO:0007669"/>
    <property type="project" value="TreeGrafter"/>
</dbReference>
<comment type="cofactor">
    <cofactor evidence="1">
        <name>thiamine diphosphate</name>
        <dbReference type="ChEBI" id="CHEBI:58937"/>
    </cofactor>
</comment>
<dbReference type="KEGG" id="ehx:EMIHUDRAFT_195290"/>
<protein>
    <recommendedName>
        <fullName evidence="4">Dehydrogenase E1 component domain-containing protein</fullName>
    </recommendedName>
</protein>
<reference evidence="6" key="1">
    <citation type="journal article" date="2013" name="Nature">
        <title>Pan genome of the phytoplankton Emiliania underpins its global distribution.</title>
        <authorList>
            <person name="Read B.A."/>
            <person name="Kegel J."/>
            <person name="Klute M.J."/>
            <person name="Kuo A."/>
            <person name="Lefebvre S.C."/>
            <person name="Maumus F."/>
            <person name="Mayer C."/>
            <person name="Miller J."/>
            <person name="Monier A."/>
            <person name="Salamov A."/>
            <person name="Young J."/>
            <person name="Aguilar M."/>
            <person name="Claverie J.M."/>
            <person name="Frickenhaus S."/>
            <person name="Gonzalez K."/>
            <person name="Herman E.K."/>
            <person name="Lin Y.C."/>
            <person name="Napier J."/>
            <person name="Ogata H."/>
            <person name="Sarno A.F."/>
            <person name="Shmutz J."/>
            <person name="Schroeder D."/>
            <person name="de Vargas C."/>
            <person name="Verret F."/>
            <person name="von Dassow P."/>
            <person name="Valentin K."/>
            <person name="Van de Peer Y."/>
            <person name="Wheeler G."/>
            <person name="Dacks J.B."/>
            <person name="Delwiche C.F."/>
            <person name="Dyhrman S.T."/>
            <person name="Glockner G."/>
            <person name="John U."/>
            <person name="Richards T."/>
            <person name="Worden A.Z."/>
            <person name="Zhang X."/>
            <person name="Grigoriev I.V."/>
            <person name="Allen A.E."/>
            <person name="Bidle K."/>
            <person name="Borodovsky M."/>
            <person name="Bowler C."/>
            <person name="Brownlee C."/>
            <person name="Cock J.M."/>
            <person name="Elias M."/>
            <person name="Gladyshev V.N."/>
            <person name="Groth M."/>
            <person name="Guda C."/>
            <person name="Hadaegh A."/>
            <person name="Iglesias-Rodriguez M.D."/>
            <person name="Jenkins J."/>
            <person name="Jones B.M."/>
            <person name="Lawson T."/>
            <person name="Leese F."/>
            <person name="Lindquist E."/>
            <person name="Lobanov A."/>
            <person name="Lomsadze A."/>
            <person name="Malik S.B."/>
            <person name="Marsh M.E."/>
            <person name="Mackinder L."/>
            <person name="Mock T."/>
            <person name="Mueller-Roeber B."/>
            <person name="Pagarete A."/>
            <person name="Parker M."/>
            <person name="Probert I."/>
            <person name="Quesneville H."/>
            <person name="Raines C."/>
            <person name="Rensing S.A."/>
            <person name="Riano-Pachon D.M."/>
            <person name="Richier S."/>
            <person name="Rokitta S."/>
            <person name="Shiraiwa Y."/>
            <person name="Soanes D.M."/>
            <person name="van der Giezen M."/>
            <person name="Wahlund T.M."/>
            <person name="Williams B."/>
            <person name="Wilson W."/>
            <person name="Wolfe G."/>
            <person name="Wurch L.L."/>
        </authorList>
    </citation>
    <scope>NUCLEOTIDE SEQUENCE</scope>
</reference>
<keyword evidence="3" id="KW-0786">Thiamine pyrophosphate</keyword>
<dbReference type="eggNOG" id="KOG0225">
    <property type="taxonomic scope" value="Eukaryota"/>
</dbReference>
<dbReference type="SUPFAM" id="SSF52518">
    <property type="entry name" value="Thiamin diphosphate-binding fold (THDP-binding)"/>
    <property type="match status" value="1"/>
</dbReference>
<dbReference type="AlphaFoldDB" id="A0A0D3JH89"/>
<organism evidence="5 6">
    <name type="scientific">Emiliania huxleyi (strain CCMP1516)</name>
    <dbReference type="NCBI Taxonomy" id="280463"/>
    <lineage>
        <taxon>Eukaryota</taxon>
        <taxon>Haptista</taxon>
        <taxon>Haptophyta</taxon>
        <taxon>Prymnesiophyceae</taxon>
        <taxon>Isochrysidales</taxon>
        <taxon>Noelaerhabdaceae</taxon>
        <taxon>Emiliania</taxon>
    </lineage>
</organism>
<dbReference type="InterPro" id="IPR050642">
    <property type="entry name" value="PDH_E1_Alpha_Subunit"/>
</dbReference>
<dbReference type="RefSeq" id="XP_005775303.1">
    <property type="nucleotide sequence ID" value="XM_005775246.1"/>
</dbReference>
<accession>A0A0D3JH89</accession>
<evidence type="ECO:0000256" key="1">
    <source>
        <dbReference type="ARBA" id="ARBA00001964"/>
    </source>
</evidence>
<keyword evidence="2" id="KW-0560">Oxidoreductase</keyword>
<dbReference type="PANTHER" id="PTHR11516:SF60">
    <property type="entry name" value="PYRUVATE DEHYDROGENASE E1 COMPONENT SUBUNIT ALPHA"/>
    <property type="match status" value="1"/>
</dbReference>
<dbReference type="InterPro" id="IPR001017">
    <property type="entry name" value="DH_E1"/>
</dbReference>
<dbReference type="PANTHER" id="PTHR11516">
    <property type="entry name" value="PYRUVATE DEHYDROGENASE E1 COMPONENT, ALPHA SUBUNIT BACTERIAL AND ORGANELLAR"/>
    <property type="match status" value="1"/>
</dbReference>
<name>A0A0D3JH89_EMIH1</name>
<keyword evidence="6" id="KW-1185">Reference proteome</keyword>
<dbReference type="InterPro" id="IPR029061">
    <property type="entry name" value="THDP-binding"/>
</dbReference>
<proteinExistence type="predicted"/>
<dbReference type="PaxDb" id="2903-EOD22874"/>
<dbReference type="HOGENOM" id="CLU_029393_3_0_1"/>
<sequence length="154" mass="15781">MLRIRLFEQRCVELFDRKFVKGTAHSCEGQEATAVGVCGGGLLTERDFVLSHHRGHGHVLAKGADMGRCLAELGGRRDGYCGGMGGSMHLADLSKGVLGANGVVGASLALGCGAGLAAKYEGKGRVAVAFFGDGASNQGLFHEASSPAPAPMPP</sequence>
<dbReference type="GeneID" id="17268421"/>
<evidence type="ECO:0000313" key="6">
    <source>
        <dbReference type="Proteomes" id="UP000013827"/>
    </source>
</evidence>
<feature type="domain" description="Dehydrogenase E1 component" evidence="4">
    <location>
        <begin position="3"/>
        <end position="145"/>
    </location>
</feature>
<dbReference type="Gene3D" id="3.40.50.970">
    <property type="match status" value="1"/>
</dbReference>
<evidence type="ECO:0000259" key="4">
    <source>
        <dbReference type="Pfam" id="PF00676"/>
    </source>
</evidence>
<reference evidence="5" key="2">
    <citation type="submission" date="2024-10" db="UniProtKB">
        <authorList>
            <consortium name="EnsemblProtists"/>
        </authorList>
    </citation>
    <scope>IDENTIFICATION</scope>
</reference>
<evidence type="ECO:0000256" key="2">
    <source>
        <dbReference type="ARBA" id="ARBA00023002"/>
    </source>
</evidence>
<evidence type="ECO:0000313" key="5">
    <source>
        <dbReference type="EnsemblProtists" id="EOD22874"/>
    </source>
</evidence>
<dbReference type="Pfam" id="PF00676">
    <property type="entry name" value="E1_dh"/>
    <property type="match status" value="1"/>
</dbReference>